<name>A0A9N9K904_9GLOM</name>
<dbReference type="Proteomes" id="UP000789405">
    <property type="component" value="Unassembled WGS sequence"/>
</dbReference>
<proteinExistence type="predicted"/>
<dbReference type="AlphaFoldDB" id="A0A9N9K904"/>
<dbReference type="EMBL" id="CAJVPY010054880">
    <property type="protein sequence ID" value="CAG8817165.1"/>
    <property type="molecule type" value="Genomic_DNA"/>
</dbReference>
<evidence type="ECO:0000313" key="2">
    <source>
        <dbReference type="Proteomes" id="UP000789405"/>
    </source>
</evidence>
<keyword evidence="2" id="KW-1185">Reference proteome</keyword>
<protein>
    <submittedName>
        <fullName evidence="1">4708_t:CDS:1</fullName>
    </submittedName>
</protein>
<accession>A0A9N9K904</accession>
<comment type="caution">
    <text evidence="1">The sequence shown here is derived from an EMBL/GenBank/DDBJ whole genome shotgun (WGS) entry which is preliminary data.</text>
</comment>
<reference evidence="1" key="1">
    <citation type="submission" date="2021-06" db="EMBL/GenBank/DDBJ databases">
        <authorList>
            <person name="Kallberg Y."/>
            <person name="Tangrot J."/>
            <person name="Rosling A."/>
        </authorList>
    </citation>
    <scope>NUCLEOTIDE SEQUENCE</scope>
    <source>
        <strain evidence="1">MA453B</strain>
    </source>
</reference>
<gene>
    <name evidence="1" type="ORF">DERYTH_LOCUS26398</name>
</gene>
<feature type="non-terminal residue" evidence="1">
    <location>
        <position position="62"/>
    </location>
</feature>
<organism evidence="1 2">
    <name type="scientific">Dentiscutata erythropus</name>
    <dbReference type="NCBI Taxonomy" id="1348616"/>
    <lineage>
        <taxon>Eukaryota</taxon>
        <taxon>Fungi</taxon>
        <taxon>Fungi incertae sedis</taxon>
        <taxon>Mucoromycota</taxon>
        <taxon>Glomeromycotina</taxon>
        <taxon>Glomeromycetes</taxon>
        <taxon>Diversisporales</taxon>
        <taxon>Gigasporaceae</taxon>
        <taxon>Dentiscutata</taxon>
    </lineage>
</organism>
<sequence length="62" mass="7025">PDKQSSKTSTAGCKVAGVLKDNNTPFYNDRIRFLTRVNYHIKVENPKIFEVGWSVVSQKAKL</sequence>
<evidence type="ECO:0000313" key="1">
    <source>
        <dbReference type="EMBL" id="CAG8817165.1"/>
    </source>
</evidence>